<dbReference type="InterPro" id="IPR016181">
    <property type="entry name" value="Acyl_CoA_acyltransferase"/>
</dbReference>
<dbReference type="STRING" id="1212489.Ldro_1159"/>
<dbReference type="GO" id="GO:0016747">
    <property type="term" value="F:acyltransferase activity, transferring groups other than amino-acyl groups"/>
    <property type="evidence" value="ECO:0007669"/>
    <property type="project" value="InterPro"/>
</dbReference>
<sequence length="142" mass="16769">MVQDIQLMMESNPSEADSTILRKGIVDFNASCIHEKASQFFVFARDEKNTIIGGASVWQHSDAFYIDILWIEENFRKKSIGTRLINEIFAQARLKNLKQIFVDTFDFQAFEFYKRQGFYELGRIEKYLLGHDRIYLKKELKI</sequence>
<evidence type="ECO:0000313" key="2">
    <source>
        <dbReference type="EMBL" id="KTC87540.1"/>
    </source>
</evidence>
<dbReference type="AlphaFoldDB" id="A0A0W0SW68"/>
<gene>
    <name evidence="2" type="ORF">Ldro_1159</name>
</gene>
<dbReference type="CDD" id="cd04301">
    <property type="entry name" value="NAT_SF"/>
    <property type="match status" value="1"/>
</dbReference>
<accession>A0A0W0SW68</accession>
<dbReference type="Proteomes" id="UP000054736">
    <property type="component" value="Unassembled WGS sequence"/>
</dbReference>
<dbReference type="InterPro" id="IPR000182">
    <property type="entry name" value="GNAT_dom"/>
</dbReference>
<name>A0A0W0SW68_9GAMM</name>
<comment type="caution">
    <text evidence="2">The sequence shown here is derived from an EMBL/GenBank/DDBJ whole genome shotgun (WGS) entry which is preliminary data.</text>
</comment>
<evidence type="ECO:0000259" key="1">
    <source>
        <dbReference type="PROSITE" id="PS51186"/>
    </source>
</evidence>
<dbReference type="PATRIC" id="fig|1212489.4.peg.1221"/>
<keyword evidence="3" id="KW-1185">Reference proteome</keyword>
<dbReference type="EMBL" id="LNXY01000020">
    <property type="protein sequence ID" value="KTC87540.1"/>
    <property type="molecule type" value="Genomic_DNA"/>
</dbReference>
<proteinExistence type="predicted"/>
<dbReference type="PROSITE" id="PS51186">
    <property type="entry name" value="GNAT"/>
    <property type="match status" value="1"/>
</dbReference>
<dbReference type="Pfam" id="PF00583">
    <property type="entry name" value="Acetyltransf_1"/>
    <property type="match status" value="1"/>
</dbReference>
<reference evidence="2 3" key="1">
    <citation type="submission" date="2015-11" db="EMBL/GenBank/DDBJ databases">
        <title>Genomic analysis of 38 Legionella species identifies large and diverse effector repertoires.</title>
        <authorList>
            <person name="Burstein D."/>
            <person name="Amaro F."/>
            <person name="Zusman T."/>
            <person name="Lifshitz Z."/>
            <person name="Cohen O."/>
            <person name="Gilbert J.A."/>
            <person name="Pupko T."/>
            <person name="Shuman H.A."/>
            <person name="Segal G."/>
        </authorList>
    </citation>
    <scope>NUCLEOTIDE SEQUENCE [LARGE SCALE GENOMIC DNA]</scope>
    <source>
        <strain evidence="2 3">ATCC 700990</strain>
    </source>
</reference>
<feature type="domain" description="N-acetyltransferase" evidence="1">
    <location>
        <begin position="1"/>
        <end position="141"/>
    </location>
</feature>
<dbReference type="Gene3D" id="3.40.630.30">
    <property type="match status" value="1"/>
</dbReference>
<dbReference type="RefSeq" id="WP_058495468.1">
    <property type="nucleotide sequence ID" value="NZ_LNXY01000020.1"/>
</dbReference>
<dbReference type="SUPFAM" id="SSF55729">
    <property type="entry name" value="Acyl-CoA N-acyltransferases (Nat)"/>
    <property type="match status" value="1"/>
</dbReference>
<organism evidence="2 3">
    <name type="scientific">Legionella drozanskii LLAP-1</name>
    <dbReference type="NCBI Taxonomy" id="1212489"/>
    <lineage>
        <taxon>Bacteria</taxon>
        <taxon>Pseudomonadati</taxon>
        <taxon>Pseudomonadota</taxon>
        <taxon>Gammaproteobacteria</taxon>
        <taxon>Legionellales</taxon>
        <taxon>Legionellaceae</taxon>
        <taxon>Legionella</taxon>
    </lineage>
</organism>
<keyword evidence="2" id="KW-0808">Transferase</keyword>
<evidence type="ECO:0000313" key="3">
    <source>
        <dbReference type="Proteomes" id="UP000054736"/>
    </source>
</evidence>
<protein>
    <submittedName>
        <fullName evidence="2">GNAT family acetyltransferase</fullName>
    </submittedName>
</protein>